<dbReference type="CDD" id="cd00051">
    <property type="entry name" value="EFh"/>
    <property type="match status" value="1"/>
</dbReference>
<evidence type="ECO:0000256" key="6">
    <source>
        <dbReference type="ARBA" id="ARBA00022989"/>
    </source>
</evidence>
<dbReference type="PROSITE" id="PS00018">
    <property type="entry name" value="EF_HAND_1"/>
    <property type="match status" value="1"/>
</dbReference>
<dbReference type="EMBL" id="BLLK01000047">
    <property type="protein sequence ID" value="GFH55259.1"/>
    <property type="molecule type" value="Genomic_DNA"/>
</dbReference>
<evidence type="ECO:0000313" key="13">
    <source>
        <dbReference type="Proteomes" id="UP001054902"/>
    </source>
</evidence>
<feature type="transmembrane region" description="Helical" evidence="10">
    <location>
        <begin position="240"/>
        <end position="258"/>
    </location>
</feature>
<evidence type="ECO:0000259" key="11">
    <source>
        <dbReference type="PROSITE" id="PS50222"/>
    </source>
</evidence>
<dbReference type="InterPro" id="IPR018247">
    <property type="entry name" value="EF_Hand_1_Ca_BS"/>
</dbReference>
<proteinExistence type="inferred from homology"/>
<evidence type="ECO:0000256" key="10">
    <source>
        <dbReference type="SAM" id="Phobius"/>
    </source>
</evidence>
<feature type="transmembrane region" description="Helical" evidence="10">
    <location>
        <begin position="211"/>
        <end position="228"/>
    </location>
</feature>
<evidence type="ECO:0000256" key="1">
    <source>
        <dbReference type="ARBA" id="ARBA00004651"/>
    </source>
</evidence>
<feature type="transmembrane region" description="Helical" evidence="10">
    <location>
        <begin position="377"/>
        <end position="396"/>
    </location>
</feature>
<evidence type="ECO:0000256" key="3">
    <source>
        <dbReference type="ARBA" id="ARBA00022475"/>
    </source>
</evidence>
<dbReference type="GO" id="GO:0005886">
    <property type="term" value="C:plasma membrane"/>
    <property type="evidence" value="ECO:0007669"/>
    <property type="project" value="UniProtKB-SubCell"/>
</dbReference>
<feature type="region of interest" description="Disordered" evidence="9">
    <location>
        <begin position="1"/>
        <end position="30"/>
    </location>
</feature>
<sequence length="720" mass="79473">MPSEIAGWDSEIGASQHSAAANSVRNRRRGSTITTEIHAWANFEEIGKSARNFQRRRASVVKAKVDNATIQQGIDPEEKFRRANEYVFDPTKQAKNESNHEEALTFITDPESSPEHKIFAVYFDEDMETGEDTHFYDSVVPNALINFLGKFNGTMSWLPFAIQENVPSKLGMVLNFLEYNLRSIGQVYFCNNPFTGLLFVVALLIQSTRCAVYGIVATITANGFALLMRFDRGLIASGLFGYNSILCGLAIGTFSSTAKHADYTVEMICSSIITSLLSVLFFVAMAKILNQYKSPPFTFPFNFAAIFFLLGSGSMLNIQGIQVIEPSLPSNGDLDQPLITVVNFFLGSLRSIGQVFLADNIISGGLMLIGIGICSRYLAVAAYLGSLIANGLAVLIGSNNGSIEAGLFGYNASLTLAAMALFYVPSLSTFVLGILAVIMTVLAQHTLIQAFAPFGLPVMTLPFCVISLAMILMQGTTDIIISVPLPSITIPEDHLKRVLILREGFHFLKRALSNQVKVESRKLINLGKSSKSMKRMEIALLNVNNEFISMSDVLSKGDELDLDALNIFREIDEGTGHISKQQFLDYLRRNSFNSSLGLKFAEQAFELMDFDGNGTLEMMEFISFVRISNNLSTVRNNIKSFFSFVDANDNFDIDIDELNDALNYLEEPALDTDEQNMLLDLSNGAECIDIVTIVNFATISALREMIEKFHKEKNKQSTSG</sequence>
<evidence type="ECO:0000256" key="4">
    <source>
        <dbReference type="ARBA" id="ARBA00022692"/>
    </source>
</evidence>
<evidence type="ECO:0000256" key="8">
    <source>
        <dbReference type="ARBA" id="ARBA00033993"/>
    </source>
</evidence>
<dbReference type="GO" id="GO:0015204">
    <property type="term" value="F:urea transmembrane transporter activity"/>
    <property type="evidence" value="ECO:0007669"/>
    <property type="project" value="InterPro"/>
</dbReference>
<dbReference type="Pfam" id="PF03253">
    <property type="entry name" value="UT"/>
    <property type="match status" value="1"/>
</dbReference>
<evidence type="ECO:0000256" key="5">
    <source>
        <dbReference type="ARBA" id="ARBA00022837"/>
    </source>
</evidence>
<dbReference type="InterPro" id="IPR029020">
    <property type="entry name" value="Ammonium/urea_transptr"/>
</dbReference>
<dbReference type="InterPro" id="IPR011992">
    <property type="entry name" value="EF-hand-dom_pair"/>
</dbReference>
<name>A0AAD3D361_9STRA</name>
<protein>
    <recommendedName>
        <fullName evidence="11">EF-hand domain-containing protein</fullName>
    </recommendedName>
</protein>
<dbReference type="Proteomes" id="UP001054902">
    <property type="component" value="Unassembled WGS sequence"/>
</dbReference>
<accession>A0AAD3D361</accession>
<keyword evidence="4 10" id="KW-0812">Transmembrane</keyword>
<dbReference type="InterPro" id="IPR002048">
    <property type="entry name" value="EF_hand_dom"/>
</dbReference>
<keyword evidence="3" id="KW-1003">Cell membrane</keyword>
<keyword evidence="13" id="KW-1185">Reference proteome</keyword>
<feature type="transmembrane region" description="Helical" evidence="10">
    <location>
        <begin position="297"/>
        <end position="318"/>
    </location>
</feature>
<dbReference type="Gene3D" id="1.10.238.10">
    <property type="entry name" value="EF-hand"/>
    <property type="match status" value="1"/>
</dbReference>
<feature type="transmembrane region" description="Helical" evidence="10">
    <location>
        <begin position="416"/>
        <end position="442"/>
    </location>
</feature>
<keyword evidence="6 10" id="KW-1133">Transmembrane helix</keyword>
<reference evidence="12 13" key="1">
    <citation type="journal article" date="2021" name="Sci. Rep.">
        <title>The genome of the diatom Chaetoceros tenuissimus carries an ancient integrated fragment of an extant virus.</title>
        <authorList>
            <person name="Hongo Y."/>
            <person name="Kimura K."/>
            <person name="Takaki Y."/>
            <person name="Yoshida Y."/>
            <person name="Baba S."/>
            <person name="Kobayashi G."/>
            <person name="Nagasaki K."/>
            <person name="Hano T."/>
            <person name="Tomaru Y."/>
        </authorList>
    </citation>
    <scope>NUCLEOTIDE SEQUENCE [LARGE SCALE GENOMIC DNA]</scope>
    <source>
        <strain evidence="12 13">NIES-3715</strain>
    </source>
</reference>
<evidence type="ECO:0000256" key="2">
    <source>
        <dbReference type="ARBA" id="ARBA00005914"/>
    </source>
</evidence>
<dbReference type="AlphaFoldDB" id="A0AAD3D361"/>
<evidence type="ECO:0000256" key="9">
    <source>
        <dbReference type="SAM" id="MobiDB-lite"/>
    </source>
</evidence>
<comment type="subcellular location">
    <subcellularLocation>
        <location evidence="1">Cell membrane</location>
        <topology evidence="1">Multi-pass membrane protein</topology>
    </subcellularLocation>
</comment>
<comment type="caution">
    <text evidence="12">The sequence shown here is derived from an EMBL/GenBank/DDBJ whole genome shotgun (WGS) entry which is preliminary data.</text>
</comment>
<dbReference type="InterPro" id="IPR004937">
    <property type="entry name" value="Urea_transporter"/>
</dbReference>
<dbReference type="GO" id="GO:0005509">
    <property type="term" value="F:calcium ion binding"/>
    <property type="evidence" value="ECO:0007669"/>
    <property type="project" value="InterPro"/>
</dbReference>
<dbReference type="SUPFAM" id="SSF47473">
    <property type="entry name" value="EF-hand"/>
    <property type="match status" value="1"/>
</dbReference>
<gene>
    <name evidence="12" type="ORF">CTEN210_11735</name>
</gene>
<dbReference type="PANTHER" id="PTHR10464:SF4">
    <property type="entry name" value="UREA TRANSPORTER"/>
    <property type="match status" value="1"/>
</dbReference>
<comment type="similarity">
    <text evidence="2">Belongs to the urea transporter family.</text>
</comment>
<organism evidence="12 13">
    <name type="scientific">Chaetoceros tenuissimus</name>
    <dbReference type="NCBI Taxonomy" id="426638"/>
    <lineage>
        <taxon>Eukaryota</taxon>
        <taxon>Sar</taxon>
        <taxon>Stramenopiles</taxon>
        <taxon>Ochrophyta</taxon>
        <taxon>Bacillariophyta</taxon>
        <taxon>Coscinodiscophyceae</taxon>
        <taxon>Chaetocerotophycidae</taxon>
        <taxon>Chaetocerotales</taxon>
        <taxon>Chaetocerotaceae</taxon>
        <taxon>Chaetoceros</taxon>
    </lineage>
</organism>
<dbReference type="PROSITE" id="PS50222">
    <property type="entry name" value="EF_HAND_2"/>
    <property type="match status" value="1"/>
</dbReference>
<comment type="catalytic activity">
    <reaction evidence="8">
        <text>urea(in) = urea(out)</text>
        <dbReference type="Rhea" id="RHEA:32799"/>
        <dbReference type="ChEBI" id="CHEBI:16199"/>
    </reaction>
</comment>
<evidence type="ECO:0000256" key="7">
    <source>
        <dbReference type="ARBA" id="ARBA00023136"/>
    </source>
</evidence>
<keyword evidence="7 10" id="KW-0472">Membrane</keyword>
<keyword evidence="5" id="KW-0106">Calcium</keyword>
<dbReference type="PANTHER" id="PTHR10464">
    <property type="entry name" value="UREA TRANSPORTER"/>
    <property type="match status" value="1"/>
</dbReference>
<dbReference type="Gene3D" id="1.10.3430.10">
    <property type="entry name" value="Ammonium transporter AmtB like domains"/>
    <property type="match status" value="1"/>
</dbReference>
<feature type="domain" description="EF-hand" evidence="11">
    <location>
        <begin position="596"/>
        <end position="631"/>
    </location>
</feature>
<evidence type="ECO:0000313" key="12">
    <source>
        <dbReference type="EMBL" id="GFH55259.1"/>
    </source>
</evidence>
<feature type="transmembrane region" description="Helical" evidence="10">
    <location>
        <begin position="264"/>
        <end position="285"/>
    </location>
</feature>
<feature type="transmembrane region" description="Helical" evidence="10">
    <location>
        <begin position="454"/>
        <end position="473"/>
    </location>
</feature>